<sequence length="174" mass="20122">MEKSFARKLNWKPLFNSLIFGAAIGTFIFILTGQKLDAGIVFGIVAFFIQSSIIYPRSLPTLYGFWRITEKDVYYYDYSTWRKRIVGIFLPLIKKQDVVSFDNIESYSLVVNKNNSSNKVTPHYIVLRLDNGHNVALDLSWNLKKSGAPEKDVEWVVDFINDKLNQKTVEIFQV</sequence>
<dbReference type="EMBL" id="JQCF01000011">
    <property type="protein sequence ID" value="KRN99244.1"/>
    <property type="molecule type" value="Genomic_DNA"/>
</dbReference>
<protein>
    <submittedName>
        <fullName evidence="2">Uncharacterized protein</fullName>
    </submittedName>
</protein>
<dbReference type="PATRIC" id="fig|993692.3.peg.474"/>
<accession>A0A0R2LI36</accession>
<feature type="transmembrane region" description="Helical" evidence="1">
    <location>
        <begin position="12"/>
        <end position="32"/>
    </location>
</feature>
<comment type="caution">
    <text evidence="2">The sequence shown here is derived from an EMBL/GenBank/DDBJ whole genome shotgun (WGS) entry which is preliminary data.</text>
</comment>
<dbReference type="AlphaFoldDB" id="A0A0R2LI36"/>
<keyword evidence="1" id="KW-0812">Transmembrane</keyword>
<organism evidence="2 3">
    <name type="scientific">Companilactobacillus kimchiensis</name>
    <dbReference type="NCBI Taxonomy" id="993692"/>
    <lineage>
        <taxon>Bacteria</taxon>
        <taxon>Bacillati</taxon>
        <taxon>Bacillota</taxon>
        <taxon>Bacilli</taxon>
        <taxon>Lactobacillales</taxon>
        <taxon>Lactobacillaceae</taxon>
        <taxon>Companilactobacillus</taxon>
    </lineage>
</organism>
<keyword evidence="1" id="KW-1133">Transmembrane helix</keyword>
<reference evidence="2 3" key="1">
    <citation type="journal article" date="2015" name="Genome Announc.">
        <title>Expanding the biotechnology potential of lactobacilli through comparative genomics of 213 strains and associated genera.</title>
        <authorList>
            <person name="Sun Z."/>
            <person name="Harris H.M."/>
            <person name="McCann A."/>
            <person name="Guo C."/>
            <person name="Argimon S."/>
            <person name="Zhang W."/>
            <person name="Yang X."/>
            <person name="Jeffery I.B."/>
            <person name="Cooney J.C."/>
            <person name="Kagawa T.F."/>
            <person name="Liu W."/>
            <person name="Song Y."/>
            <person name="Salvetti E."/>
            <person name="Wrobel A."/>
            <person name="Rasinkangas P."/>
            <person name="Parkhill J."/>
            <person name="Rea M.C."/>
            <person name="O'Sullivan O."/>
            <person name="Ritari J."/>
            <person name="Douillard F.P."/>
            <person name="Paul Ross R."/>
            <person name="Yang R."/>
            <person name="Briner A.E."/>
            <person name="Felis G.E."/>
            <person name="de Vos W.M."/>
            <person name="Barrangou R."/>
            <person name="Klaenhammer T.R."/>
            <person name="Caufield P.W."/>
            <person name="Cui Y."/>
            <person name="Zhang H."/>
            <person name="O'Toole P.W."/>
        </authorList>
    </citation>
    <scope>NUCLEOTIDE SEQUENCE [LARGE SCALE GENOMIC DNA]</scope>
    <source>
        <strain evidence="2 3">DSM 24716</strain>
    </source>
</reference>
<gene>
    <name evidence="2" type="ORF">IV57_GL000466</name>
</gene>
<keyword evidence="3" id="KW-1185">Reference proteome</keyword>
<dbReference type="OrthoDB" id="2314339at2"/>
<evidence type="ECO:0000313" key="3">
    <source>
        <dbReference type="Proteomes" id="UP000051006"/>
    </source>
</evidence>
<proteinExistence type="predicted"/>
<evidence type="ECO:0000313" key="2">
    <source>
        <dbReference type="EMBL" id="KRN99244.1"/>
    </source>
</evidence>
<dbReference type="Proteomes" id="UP000051006">
    <property type="component" value="Unassembled WGS sequence"/>
</dbReference>
<evidence type="ECO:0000256" key="1">
    <source>
        <dbReference type="SAM" id="Phobius"/>
    </source>
</evidence>
<dbReference type="RefSeq" id="WP_057880815.1">
    <property type="nucleotide sequence ID" value="NZ_JQCF01000011.1"/>
</dbReference>
<keyword evidence="1" id="KW-0472">Membrane</keyword>
<feature type="transmembrane region" description="Helical" evidence="1">
    <location>
        <begin position="38"/>
        <end position="55"/>
    </location>
</feature>
<name>A0A0R2LI36_9LACO</name>